<proteinExistence type="inferred from homology"/>
<dbReference type="PANTHER" id="PTHR30217:SF6">
    <property type="entry name" value="TRNA HYDROXYLATION PROTEIN P"/>
    <property type="match status" value="1"/>
</dbReference>
<dbReference type="Gene3D" id="2.40.30.10">
    <property type="entry name" value="Translation factors"/>
    <property type="match status" value="1"/>
</dbReference>
<reference evidence="5 6" key="1">
    <citation type="submission" date="2019-07" db="EMBL/GenBank/DDBJ databases">
        <title>Genomic Encyclopedia of Archaeal and Bacterial Type Strains, Phase II (KMG-II): from individual species to whole genera.</title>
        <authorList>
            <person name="Goeker M."/>
        </authorList>
    </citation>
    <scope>NUCLEOTIDE SEQUENCE [LARGE SCALE GENOMIC DNA]</scope>
    <source>
        <strain evidence="5 6">ATCC BAA-1139</strain>
    </source>
</reference>
<dbReference type="InterPro" id="IPR032525">
    <property type="entry name" value="Peptidase_U32_C"/>
</dbReference>
<dbReference type="InterPro" id="IPR051454">
    <property type="entry name" value="RNA/ubiquinone_mod_enzymes"/>
</dbReference>
<evidence type="ECO:0000259" key="4">
    <source>
        <dbReference type="Pfam" id="PF16325"/>
    </source>
</evidence>
<gene>
    <name evidence="5" type="ORF">JN12_03630</name>
</gene>
<dbReference type="OrthoDB" id="9807498at2"/>
<evidence type="ECO:0000313" key="5">
    <source>
        <dbReference type="EMBL" id="TWJ13913.1"/>
    </source>
</evidence>
<dbReference type="PANTHER" id="PTHR30217">
    <property type="entry name" value="PEPTIDASE U32 FAMILY"/>
    <property type="match status" value="1"/>
</dbReference>
<dbReference type="Proteomes" id="UP000319449">
    <property type="component" value="Unassembled WGS sequence"/>
</dbReference>
<dbReference type="InterPro" id="IPR001539">
    <property type="entry name" value="Peptidase_U32"/>
</dbReference>
<evidence type="ECO:0000256" key="3">
    <source>
        <dbReference type="ARBA" id="ARBA00038374"/>
    </source>
</evidence>
<evidence type="ECO:0000256" key="2">
    <source>
        <dbReference type="ARBA" id="ARBA00022801"/>
    </source>
</evidence>
<dbReference type="GO" id="GO:0006508">
    <property type="term" value="P:proteolysis"/>
    <property type="evidence" value="ECO:0007669"/>
    <property type="project" value="UniProtKB-KW"/>
</dbReference>
<sequence>MTIPELLAPAGNPEKLRIAVRYGADAIYLGGKAFGLRNQADNFTPAEMAEGVDHAHRHGVKVYLTINSYLRNNDFAPLAEYLAEVAAIPFDAYIAADPGVIDLIREVSPEREIHLSTQANSVNWRSARFWQRQGVTRVNLARELSLEEIRETATHAGLEVEVFVHGAMCISYSGRCLLSSIMAGRDANRGECAHPCRWRYALVEETRPGEYFPIEEDTAGSFIFNSRDLCLVEYLPELAAAGVSSLKIEGRMKGIHYVASVIRVYREALDRLRDEGGAYRFRPEWLEELCKISHRGYTTGFLLDQPRDVAQEYHSRYIRSHDVVGVVEEIEADGSALVGVRNRLAVGETLELIGPQMKAARFPLGGLEGADGTPLQAANPNQLVRMRLPATAAPLDLLRRGEQCLQVID</sequence>
<dbReference type="PROSITE" id="PS01276">
    <property type="entry name" value="PEPTIDASE_U32"/>
    <property type="match status" value="1"/>
</dbReference>
<comment type="caution">
    <text evidence="5">The sequence shown here is derived from an EMBL/GenBank/DDBJ whole genome shotgun (WGS) entry which is preliminary data.</text>
</comment>
<feature type="domain" description="Peptidase family U32 C-terminal" evidence="4">
    <location>
        <begin position="319"/>
        <end position="399"/>
    </location>
</feature>
<dbReference type="GO" id="GO:0008233">
    <property type="term" value="F:peptidase activity"/>
    <property type="evidence" value="ECO:0007669"/>
    <property type="project" value="UniProtKB-KW"/>
</dbReference>
<comment type="similarity">
    <text evidence="3">Belongs to the peptidase U32 family.</text>
</comment>
<dbReference type="Pfam" id="PF01136">
    <property type="entry name" value="Peptidase_U32"/>
    <property type="match status" value="1"/>
</dbReference>
<name>A0A562V7R6_9BACT</name>
<evidence type="ECO:0000256" key="1">
    <source>
        <dbReference type="ARBA" id="ARBA00022670"/>
    </source>
</evidence>
<keyword evidence="1 5" id="KW-0645">Protease</keyword>
<keyword evidence="2" id="KW-0378">Hydrolase</keyword>
<evidence type="ECO:0000313" key="6">
    <source>
        <dbReference type="Proteomes" id="UP000319449"/>
    </source>
</evidence>
<keyword evidence="6" id="KW-1185">Reference proteome</keyword>
<dbReference type="EMBL" id="VLLN01000033">
    <property type="protein sequence ID" value="TWJ13913.1"/>
    <property type="molecule type" value="Genomic_DNA"/>
</dbReference>
<dbReference type="Pfam" id="PF16325">
    <property type="entry name" value="Peptidase_U32_C"/>
    <property type="match status" value="1"/>
</dbReference>
<organism evidence="5 6">
    <name type="scientific">Geobacter argillaceus</name>
    <dbReference type="NCBI Taxonomy" id="345631"/>
    <lineage>
        <taxon>Bacteria</taxon>
        <taxon>Pseudomonadati</taxon>
        <taxon>Thermodesulfobacteriota</taxon>
        <taxon>Desulfuromonadia</taxon>
        <taxon>Geobacterales</taxon>
        <taxon>Geobacteraceae</taxon>
        <taxon>Geobacter</taxon>
    </lineage>
</organism>
<accession>A0A562V7R6</accession>
<dbReference type="RefSeq" id="WP_145025407.1">
    <property type="nucleotide sequence ID" value="NZ_VLLN01000033.1"/>
</dbReference>
<dbReference type="AlphaFoldDB" id="A0A562V7R6"/>
<protein>
    <submittedName>
        <fullName evidence="5">Putative protease</fullName>
    </submittedName>
</protein>